<sequence>MKFPFCPPVAFWRDWLLVSGRVFARTVVALFVLLSLVWPLLSLVEPHPGLLARAVFSADVDDPWACAGRDE</sequence>
<comment type="caution">
    <text evidence="2">The sequence shown here is derived from an EMBL/GenBank/DDBJ whole genome shotgun (WGS) entry which is preliminary data.</text>
</comment>
<accession>A0ABW7H8Q2</accession>
<reference evidence="2 3" key="1">
    <citation type="submission" date="2024-08" db="EMBL/GenBank/DDBJ databases">
        <authorList>
            <person name="Lu H."/>
        </authorList>
    </citation>
    <scope>NUCLEOTIDE SEQUENCE [LARGE SCALE GENOMIC DNA]</scope>
    <source>
        <strain evidence="2 3">BYS78W</strain>
    </source>
</reference>
<keyword evidence="3" id="KW-1185">Reference proteome</keyword>
<dbReference type="RefSeq" id="WP_394407317.1">
    <property type="nucleotide sequence ID" value="NZ_JBIGIC010000003.1"/>
</dbReference>
<keyword evidence="1" id="KW-1133">Transmembrane helix</keyword>
<evidence type="ECO:0000256" key="1">
    <source>
        <dbReference type="SAM" id="Phobius"/>
    </source>
</evidence>
<organism evidence="2 3">
    <name type="scientific">Pelomonas candidula</name>
    <dbReference type="NCBI Taxonomy" id="3299025"/>
    <lineage>
        <taxon>Bacteria</taxon>
        <taxon>Pseudomonadati</taxon>
        <taxon>Pseudomonadota</taxon>
        <taxon>Betaproteobacteria</taxon>
        <taxon>Burkholderiales</taxon>
        <taxon>Sphaerotilaceae</taxon>
        <taxon>Roseateles</taxon>
    </lineage>
</organism>
<name>A0ABW7H8Q2_9BURK</name>
<gene>
    <name evidence="2" type="ORF">ACG04R_06435</name>
</gene>
<feature type="transmembrane region" description="Helical" evidence="1">
    <location>
        <begin position="22"/>
        <end position="44"/>
    </location>
</feature>
<keyword evidence="1" id="KW-0472">Membrane</keyword>
<proteinExistence type="predicted"/>
<keyword evidence="1" id="KW-0812">Transmembrane</keyword>
<protein>
    <submittedName>
        <fullName evidence="2">Uncharacterized protein</fullName>
    </submittedName>
</protein>
<dbReference type="Proteomes" id="UP001606134">
    <property type="component" value="Unassembled WGS sequence"/>
</dbReference>
<evidence type="ECO:0000313" key="3">
    <source>
        <dbReference type="Proteomes" id="UP001606134"/>
    </source>
</evidence>
<dbReference type="EMBL" id="JBIGIC010000003">
    <property type="protein sequence ID" value="MFG6486300.1"/>
    <property type="molecule type" value="Genomic_DNA"/>
</dbReference>
<evidence type="ECO:0000313" key="2">
    <source>
        <dbReference type="EMBL" id="MFG6486300.1"/>
    </source>
</evidence>